<proteinExistence type="predicted"/>
<evidence type="ECO:0000256" key="1">
    <source>
        <dbReference type="ARBA" id="ARBA00023186"/>
    </source>
</evidence>
<gene>
    <name evidence="4" type="ORF">GCM10022280_02310</name>
</gene>
<dbReference type="PRINTS" id="PR00625">
    <property type="entry name" value="JDOMAIN"/>
</dbReference>
<dbReference type="InterPro" id="IPR036869">
    <property type="entry name" value="J_dom_sf"/>
</dbReference>
<evidence type="ECO:0000259" key="3">
    <source>
        <dbReference type="PROSITE" id="PS50076"/>
    </source>
</evidence>
<dbReference type="EMBL" id="BAABBQ010000001">
    <property type="protein sequence ID" value="GAA4009053.1"/>
    <property type="molecule type" value="Genomic_DNA"/>
</dbReference>
<protein>
    <recommendedName>
        <fullName evidence="3">J domain-containing protein</fullName>
    </recommendedName>
</protein>
<dbReference type="SMART" id="SM00271">
    <property type="entry name" value="DnaJ"/>
    <property type="match status" value="1"/>
</dbReference>
<organism evidence="4 5">
    <name type="scientific">Sphingomonas swuensis</name>
    <dbReference type="NCBI Taxonomy" id="977800"/>
    <lineage>
        <taxon>Bacteria</taxon>
        <taxon>Pseudomonadati</taxon>
        <taxon>Pseudomonadota</taxon>
        <taxon>Alphaproteobacteria</taxon>
        <taxon>Sphingomonadales</taxon>
        <taxon>Sphingomonadaceae</taxon>
        <taxon>Sphingomonas</taxon>
    </lineage>
</organism>
<dbReference type="SUPFAM" id="SSF46565">
    <property type="entry name" value="Chaperone J-domain"/>
    <property type="match status" value="1"/>
</dbReference>
<name>A0ABP7SAQ9_9SPHN</name>
<keyword evidence="1" id="KW-0143">Chaperone</keyword>
<evidence type="ECO:0000313" key="4">
    <source>
        <dbReference type="EMBL" id="GAA4009053.1"/>
    </source>
</evidence>
<dbReference type="CDD" id="cd06257">
    <property type="entry name" value="DnaJ"/>
    <property type="match status" value="1"/>
</dbReference>
<comment type="caution">
    <text evidence="4">The sequence shown here is derived from an EMBL/GenBank/DDBJ whole genome shotgun (WGS) entry which is preliminary data.</text>
</comment>
<evidence type="ECO:0000256" key="2">
    <source>
        <dbReference type="SAM" id="MobiDB-lite"/>
    </source>
</evidence>
<keyword evidence="5" id="KW-1185">Reference proteome</keyword>
<feature type="region of interest" description="Disordered" evidence="2">
    <location>
        <begin position="66"/>
        <end position="90"/>
    </location>
</feature>
<dbReference type="RefSeq" id="WP_344705561.1">
    <property type="nucleotide sequence ID" value="NZ_BAABBQ010000001.1"/>
</dbReference>
<dbReference type="Pfam" id="PF00226">
    <property type="entry name" value="DnaJ"/>
    <property type="match status" value="1"/>
</dbReference>
<accession>A0ABP7SAQ9</accession>
<feature type="domain" description="J" evidence="3">
    <location>
        <begin position="6"/>
        <end position="70"/>
    </location>
</feature>
<dbReference type="PANTHER" id="PTHR43096">
    <property type="entry name" value="DNAJ HOMOLOG 1, MITOCHONDRIAL-RELATED"/>
    <property type="match status" value="1"/>
</dbReference>
<reference evidence="5" key="1">
    <citation type="journal article" date="2019" name="Int. J. Syst. Evol. Microbiol.">
        <title>The Global Catalogue of Microorganisms (GCM) 10K type strain sequencing project: providing services to taxonomists for standard genome sequencing and annotation.</title>
        <authorList>
            <consortium name="The Broad Institute Genomics Platform"/>
            <consortium name="The Broad Institute Genome Sequencing Center for Infectious Disease"/>
            <person name="Wu L."/>
            <person name="Ma J."/>
        </authorList>
    </citation>
    <scope>NUCLEOTIDE SEQUENCE [LARGE SCALE GENOMIC DNA]</scope>
    <source>
        <strain evidence="5">JCM 17563</strain>
    </source>
</reference>
<dbReference type="PROSITE" id="PS50076">
    <property type="entry name" value="DNAJ_2"/>
    <property type="match status" value="1"/>
</dbReference>
<dbReference type="Proteomes" id="UP001500235">
    <property type="component" value="Unassembled WGS sequence"/>
</dbReference>
<sequence>MQAAADYYAVLGVAPEAESGAIRMAYRNLMRRHHPDVNPSDDAAARATEINEAYDCLGDPDKRAAYDRQRSKGSEAPTFTAGASAAPRRSNWQPHHVYRPIEPDPLPKKWSRISLGLASVLTAVIFALTSATPPPIPLPPPPVTMVGIPPQAEPDPPRCEATEVAVGTKCVPSAPKR</sequence>
<dbReference type="InterPro" id="IPR001623">
    <property type="entry name" value="DnaJ_domain"/>
</dbReference>
<dbReference type="PANTHER" id="PTHR43096:SF52">
    <property type="entry name" value="DNAJ HOMOLOG 1, MITOCHONDRIAL-RELATED"/>
    <property type="match status" value="1"/>
</dbReference>
<dbReference type="Gene3D" id="1.10.287.110">
    <property type="entry name" value="DnaJ domain"/>
    <property type="match status" value="1"/>
</dbReference>
<evidence type="ECO:0000313" key="5">
    <source>
        <dbReference type="Proteomes" id="UP001500235"/>
    </source>
</evidence>